<dbReference type="InterPro" id="IPR050476">
    <property type="entry name" value="Insect_CytP450_Detox"/>
</dbReference>
<evidence type="ECO:0000313" key="17">
    <source>
        <dbReference type="RefSeq" id="XP_015515460.1"/>
    </source>
</evidence>
<dbReference type="PRINTS" id="PR00463">
    <property type="entry name" value="EP450I"/>
</dbReference>
<proteinExistence type="inferred from homology"/>
<dbReference type="GO" id="GO:0016705">
    <property type="term" value="F:oxidoreductase activity, acting on paired donors, with incorporation or reduction of molecular oxygen"/>
    <property type="evidence" value="ECO:0007669"/>
    <property type="project" value="InterPro"/>
</dbReference>
<evidence type="ECO:0000313" key="16">
    <source>
        <dbReference type="Proteomes" id="UP000829291"/>
    </source>
</evidence>
<dbReference type="GO" id="GO:0004497">
    <property type="term" value="F:monooxygenase activity"/>
    <property type="evidence" value="ECO:0007669"/>
    <property type="project" value="UniProtKB-KW"/>
</dbReference>
<keyword evidence="8" id="KW-0492">Microsome</keyword>
<dbReference type="GO" id="GO:0005789">
    <property type="term" value="C:endoplasmic reticulum membrane"/>
    <property type="evidence" value="ECO:0007669"/>
    <property type="project" value="UniProtKB-SubCell"/>
</dbReference>
<keyword evidence="16" id="KW-1185">Reference proteome</keyword>
<keyword evidence="15" id="KW-1133">Transmembrane helix</keyword>
<evidence type="ECO:0000256" key="13">
    <source>
        <dbReference type="PIRSR" id="PIRSR602401-1"/>
    </source>
</evidence>
<keyword evidence="5 13" id="KW-0349">Heme</keyword>
<evidence type="ECO:0000256" key="9">
    <source>
        <dbReference type="ARBA" id="ARBA00023002"/>
    </source>
</evidence>
<dbReference type="OrthoDB" id="2789670at2759"/>
<keyword evidence="6 13" id="KW-0479">Metal-binding</keyword>
<comment type="similarity">
    <text evidence="4 14">Belongs to the cytochrome P450 family.</text>
</comment>
<evidence type="ECO:0000256" key="1">
    <source>
        <dbReference type="ARBA" id="ARBA00001971"/>
    </source>
</evidence>
<evidence type="ECO:0000256" key="8">
    <source>
        <dbReference type="ARBA" id="ARBA00022848"/>
    </source>
</evidence>
<dbReference type="GeneID" id="107221068"/>
<dbReference type="InterPro" id="IPR001128">
    <property type="entry name" value="Cyt_P450"/>
</dbReference>
<accession>A0A6J0BLI2</accession>
<dbReference type="Gene3D" id="1.10.630.10">
    <property type="entry name" value="Cytochrome P450"/>
    <property type="match status" value="1"/>
</dbReference>
<evidence type="ECO:0000256" key="11">
    <source>
        <dbReference type="ARBA" id="ARBA00023033"/>
    </source>
</evidence>
<dbReference type="Pfam" id="PF00067">
    <property type="entry name" value="p450"/>
    <property type="match status" value="1"/>
</dbReference>
<dbReference type="SUPFAM" id="SSF48264">
    <property type="entry name" value="Cytochrome P450"/>
    <property type="match status" value="1"/>
</dbReference>
<feature type="transmembrane region" description="Helical" evidence="15">
    <location>
        <begin position="6"/>
        <end position="27"/>
    </location>
</feature>
<evidence type="ECO:0000256" key="2">
    <source>
        <dbReference type="ARBA" id="ARBA00004174"/>
    </source>
</evidence>
<name>A0A6J0BLI2_NEOLC</name>
<dbReference type="GO" id="GO:0020037">
    <property type="term" value="F:heme binding"/>
    <property type="evidence" value="ECO:0007669"/>
    <property type="project" value="InterPro"/>
</dbReference>
<evidence type="ECO:0000256" key="14">
    <source>
        <dbReference type="RuleBase" id="RU000461"/>
    </source>
</evidence>
<dbReference type="RefSeq" id="XP_015515460.1">
    <property type="nucleotide sequence ID" value="XM_015659974.2"/>
</dbReference>
<evidence type="ECO:0000256" key="7">
    <source>
        <dbReference type="ARBA" id="ARBA00022824"/>
    </source>
</evidence>
<evidence type="ECO:0000256" key="15">
    <source>
        <dbReference type="SAM" id="Phobius"/>
    </source>
</evidence>
<dbReference type="InterPro" id="IPR036396">
    <property type="entry name" value="Cyt_P450_sf"/>
</dbReference>
<dbReference type="Proteomes" id="UP000829291">
    <property type="component" value="Chromosome 4"/>
</dbReference>
<dbReference type="KEGG" id="nlo:107221068"/>
<dbReference type="PRINTS" id="PR00385">
    <property type="entry name" value="P450"/>
</dbReference>
<feature type="binding site" description="axial binding residue" evidence="13">
    <location>
        <position position="452"/>
    </location>
    <ligand>
        <name>heme</name>
        <dbReference type="ChEBI" id="CHEBI:30413"/>
    </ligand>
    <ligandPart>
        <name>Fe</name>
        <dbReference type="ChEBI" id="CHEBI:18248"/>
    </ligandPart>
</feature>
<evidence type="ECO:0000256" key="12">
    <source>
        <dbReference type="ARBA" id="ARBA00023136"/>
    </source>
</evidence>
<evidence type="ECO:0000256" key="10">
    <source>
        <dbReference type="ARBA" id="ARBA00023004"/>
    </source>
</evidence>
<dbReference type="AlphaFoldDB" id="A0A6J0BLI2"/>
<dbReference type="CDD" id="cd11056">
    <property type="entry name" value="CYP6-like"/>
    <property type="match status" value="1"/>
</dbReference>
<evidence type="ECO:0000256" key="6">
    <source>
        <dbReference type="ARBA" id="ARBA00022723"/>
    </source>
</evidence>
<dbReference type="InParanoid" id="A0A6J0BLI2"/>
<sequence>MGLITLHWFLDVIVVFLSMVVLAYFYMTRNFNYWPKRNVTEVPPKPFFGNFLDCCLFRQSASGCLNAVYQQAKGLPYIGFYIFDKPALMLRDPEINRRILIKDFSYFVDRYAKSAESDPIGSANLFLLKNPAWKSLRHKITPIFTSGKIKRMFHLMLVVGEDLDTHLSTLQLEGNGNIVEAKEIAARFTTDVIASCAFGLRANCLNHPKAEFRQCGRSMFEFTYKRGAEFAAFFFIPRLVTPLNLKFFSTDSSDFMRKVFTETFNMRMNSDVRREDLIDLLIQLKQSESEDSLGFKLEGDTLVGQAATFFAAGFETSSSTLSFALYELALHPDIQSKLRKEITSALANNGGKITYEMVLSLEYLDQVVSETLRKYPSVPFLDRVANTDYKLPESGLVIERGTPVYISLLGLHYDPEYYPEPDKFDPERFTEVNKAKRPAFTYLPFGDGPRNCIGLRFGQLQVKLGILKFVSNYELSACDETMIPLRFNPKSLLAGPDGGLFLRARKISQTP</sequence>
<dbReference type="PROSITE" id="PS00086">
    <property type="entry name" value="CYTOCHROME_P450"/>
    <property type="match status" value="1"/>
</dbReference>
<keyword evidence="9 14" id="KW-0560">Oxidoreductase</keyword>
<keyword evidence="11 14" id="KW-0503">Monooxygenase</keyword>
<dbReference type="FunFam" id="1.10.630.10:FF:000042">
    <property type="entry name" value="Cytochrome P450"/>
    <property type="match status" value="1"/>
</dbReference>
<organism evidence="17">
    <name type="scientific">Neodiprion lecontei</name>
    <name type="common">Redheaded pine sawfly</name>
    <dbReference type="NCBI Taxonomy" id="441921"/>
    <lineage>
        <taxon>Eukaryota</taxon>
        <taxon>Metazoa</taxon>
        <taxon>Ecdysozoa</taxon>
        <taxon>Arthropoda</taxon>
        <taxon>Hexapoda</taxon>
        <taxon>Insecta</taxon>
        <taxon>Pterygota</taxon>
        <taxon>Neoptera</taxon>
        <taxon>Endopterygota</taxon>
        <taxon>Hymenoptera</taxon>
        <taxon>Tenthredinoidea</taxon>
        <taxon>Diprionidae</taxon>
        <taxon>Diprioninae</taxon>
        <taxon>Neodiprion</taxon>
    </lineage>
</organism>
<dbReference type="InterPro" id="IPR002401">
    <property type="entry name" value="Cyt_P450_E_grp-I"/>
</dbReference>
<dbReference type="PANTHER" id="PTHR24292">
    <property type="entry name" value="CYTOCHROME P450"/>
    <property type="match status" value="1"/>
</dbReference>
<comment type="subcellular location">
    <subcellularLocation>
        <location evidence="3">Endoplasmic reticulum membrane</location>
        <topology evidence="3">Peripheral membrane protein</topology>
    </subcellularLocation>
    <subcellularLocation>
        <location evidence="2">Microsome membrane</location>
        <topology evidence="2">Peripheral membrane protein</topology>
    </subcellularLocation>
</comment>
<reference evidence="17" key="1">
    <citation type="submission" date="2025-08" db="UniProtKB">
        <authorList>
            <consortium name="RefSeq"/>
        </authorList>
    </citation>
    <scope>IDENTIFICATION</scope>
    <source>
        <tissue evidence="17">Thorax and Abdomen</tissue>
    </source>
</reference>
<keyword evidence="7" id="KW-0256">Endoplasmic reticulum</keyword>
<protein>
    <submittedName>
        <fullName evidence="17">Cytochrome P450 6k1 isoform X1</fullName>
    </submittedName>
</protein>
<comment type="cofactor">
    <cofactor evidence="1 13">
        <name>heme</name>
        <dbReference type="ChEBI" id="CHEBI:30413"/>
    </cofactor>
</comment>
<keyword evidence="15" id="KW-0812">Transmembrane</keyword>
<keyword evidence="10 13" id="KW-0408">Iron</keyword>
<gene>
    <name evidence="17" type="primary">LOC107221068</name>
</gene>
<keyword evidence="12 15" id="KW-0472">Membrane</keyword>
<evidence type="ECO:0000256" key="3">
    <source>
        <dbReference type="ARBA" id="ARBA00004406"/>
    </source>
</evidence>
<dbReference type="PANTHER" id="PTHR24292:SF45">
    <property type="entry name" value="CYTOCHROME P450 6G1-RELATED"/>
    <property type="match status" value="1"/>
</dbReference>
<dbReference type="GO" id="GO:0005506">
    <property type="term" value="F:iron ion binding"/>
    <property type="evidence" value="ECO:0007669"/>
    <property type="project" value="InterPro"/>
</dbReference>
<evidence type="ECO:0000256" key="4">
    <source>
        <dbReference type="ARBA" id="ARBA00010617"/>
    </source>
</evidence>
<dbReference type="FunCoup" id="A0A6J0BLI2">
    <property type="interactions" value="22"/>
</dbReference>
<dbReference type="InterPro" id="IPR017972">
    <property type="entry name" value="Cyt_P450_CS"/>
</dbReference>
<evidence type="ECO:0000256" key="5">
    <source>
        <dbReference type="ARBA" id="ARBA00022617"/>
    </source>
</evidence>